<dbReference type="AlphaFoldDB" id="A0A0F9DM20"/>
<accession>A0A0F9DM20</accession>
<protein>
    <recommendedName>
        <fullName evidence="2">DUF559 domain-containing protein</fullName>
    </recommendedName>
</protein>
<gene>
    <name evidence="1" type="ORF">LCGC14_2472630</name>
</gene>
<organism evidence="1">
    <name type="scientific">marine sediment metagenome</name>
    <dbReference type="NCBI Taxonomy" id="412755"/>
    <lineage>
        <taxon>unclassified sequences</taxon>
        <taxon>metagenomes</taxon>
        <taxon>ecological metagenomes</taxon>
    </lineage>
</organism>
<name>A0A0F9DM20_9ZZZZ</name>
<evidence type="ECO:0008006" key="2">
    <source>
        <dbReference type="Google" id="ProtNLM"/>
    </source>
</evidence>
<proteinExistence type="predicted"/>
<dbReference type="EMBL" id="LAZR01038760">
    <property type="protein sequence ID" value="KKL18726.1"/>
    <property type="molecule type" value="Genomic_DNA"/>
</dbReference>
<evidence type="ECO:0000313" key="1">
    <source>
        <dbReference type="EMBL" id="KKL18726.1"/>
    </source>
</evidence>
<reference evidence="1" key="1">
    <citation type="journal article" date="2015" name="Nature">
        <title>Complex archaea that bridge the gap between prokaryotes and eukaryotes.</title>
        <authorList>
            <person name="Spang A."/>
            <person name="Saw J.H."/>
            <person name="Jorgensen S.L."/>
            <person name="Zaremba-Niedzwiedzka K."/>
            <person name="Martijn J."/>
            <person name="Lind A.E."/>
            <person name="van Eijk R."/>
            <person name="Schleper C."/>
            <person name="Guy L."/>
            <person name="Ettema T.J."/>
        </authorList>
    </citation>
    <scope>NUCLEOTIDE SEQUENCE</scope>
</reference>
<comment type="caution">
    <text evidence="1">The sequence shown here is derived from an EMBL/GenBank/DDBJ whole genome shotgun (WGS) entry which is preliminary data.</text>
</comment>
<dbReference type="Gene3D" id="3.40.960.10">
    <property type="entry name" value="VSR Endonuclease"/>
    <property type="match status" value="1"/>
</dbReference>
<sequence>MKVVNLDGNPSNWKIRGSIVTLDNRTRSKYHILARQLLKERYPTITIVEEVPISVFHNNTLFLDFYIQIHQIAIEVHGEQHFKYTPHFHGNRMGFLSSQRNDTHKQLWCETNNIQLIILPYNKNEDEWRIKLE</sequence>